<evidence type="ECO:0000313" key="4">
    <source>
        <dbReference type="EMBL" id="OBA87852.1"/>
    </source>
</evidence>
<keyword evidence="1" id="KW-0175">Coiled coil</keyword>
<gene>
    <name evidence="4" type="ORF">A5642_18225</name>
</gene>
<feature type="compositionally biased region" description="Low complexity" evidence="2">
    <location>
        <begin position="84"/>
        <end position="96"/>
    </location>
</feature>
<proteinExistence type="predicted"/>
<dbReference type="Proteomes" id="UP000093962">
    <property type="component" value="Unassembled WGS sequence"/>
</dbReference>
<feature type="compositionally biased region" description="Basic and acidic residues" evidence="2">
    <location>
        <begin position="14"/>
        <end position="55"/>
    </location>
</feature>
<feature type="compositionally biased region" description="Pro residues" evidence="2">
    <location>
        <begin position="381"/>
        <end position="401"/>
    </location>
</feature>
<name>A0A1A0MR37_MYCMU</name>
<organism evidence="4 5">
    <name type="scientific">Mycolicibacterium mucogenicum</name>
    <name type="common">Mycobacterium mucogenicum</name>
    <dbReference type="NCBI Taxonomy" id="56689"/>
    <lineage>
        <taxon>Bacteria</taxon>
        <taxon>Bacillati</taxon>
        <taxon>Actinomycetota</taxon>
        <taxon>Actinomycetes</taxon>
        <taxon>Mycobacteriales</taxon>
        <taxon>Mycobacteriaceae</taxon>
        <taxon>Mycolicibacterium</taxon>
    </lineage>
</organism>
<sequence length="401" mass="40651">MMAKRPAPVRGGSARRDSDPDPRRRATRRGADEAVSRREGGKREAKRDNKTDARVKRGKRDVRPQRSKPTGAGPQTTPFARPTAAPSRPKSASQAKARAKARKAKAPKVVRTPLRERLLIRIAEMDLNPRRLIARVPFVVLIIGALGMGLGVTLWLSTSAAERSYELGRAKEINQALQQQKEALERDVLVAQAAPALADAARNLGMIPSRDTAHLVQDPTGNWLLVGSPKPAQGVPPPPLNTPLPEAAPPAPRPAAAPAPAPAPAAAPAPAPAAAPVPAPAGVPAPAVAVPGAVPAPAAAPAPVVVDPREQVVHGPAPVAPVLPVPAPALAAPVPAAPALPVPGLGTLPGPALQPEAALSVPAAPAPVAQAPAPVAQAPAPAAPLPVPAPVPAQPAPGLPA</sequence>
<feature type="coiled-coil region" evidence="1">
    <location>
        <begin position="167"/>
        <end position="194"/>
    </location>
</feature>
<feature type="region of interest" description="Disordered" evidence="2">
    <location>
        <begin position="220"/>
        <end position="278"/>
    </location>
</feature>
<dbReference type="EMBL" id="LZSF01000118">
    <property type="protein sequence ID" value="OBA87852.1"/>
    <property type="molecule type" value="Genomic_DNA"/>
</dbReference>
<feature type="transmembrane region" description="Helical" evidence="3">
    <location>
        <begin position="132"/>
        <end position="156"/>
    </location>
</feature>
<evidence type="ECO:0000256" key="1">
    <source>
        <dbReference type="SAM" id="Coils"/>
    </source>
</evidence>
<evidence type="ECO:0000256" key="3">
    <source>
        <dbReference type="SAM" id="Phobius"/>
    </source>
</evidence>
<evidence type="ECO:0000256" key="2">
    <source>
        <dbReference type="SAM" id="MobiDB-lite"/>
    </source>
</evidence>
<protein>
    <submittedName>
        <fullName evidence="4">Uncharacterized protein</fullName>
    </submittedName>
</protein>
<dbReference type="AlphaFoldDB" id="A0A1A0MR37"/>
<keyword evidence="3" id="KW-1133">Transmembrane helix</keyword>
<accession>A0A1A0MR37</accession>
<feature type="compositionally biased region" description="Pro residues" evidence="2">
    <location>
        <begin position="234"/>
        <end position="278"/>
    </location>
</feature>
<feature type="compositionally biased region" description="Low complexity" evidence="2">
    <location>
        <begin position="368"/>
        <end position="380"/>
    </location>
</feature>
<feature type="region of interest" description="Disordered" evidence="2">
    <location>
        <begin position="1"/>
        <end position="108"/>
    </location>
</feature>
<feature type="compositionally biased region" description="Basic residues" evidence="2">
    <location>
        <begin position="97"/>
        <end position="108"/>
    </location>
</feature>
<reference evidence="4 5" key="1">
    <citation type="submission" date="2016-06" db="EMBL/GenBank/DDBJ databases">
        <authorList>
            <person name="Kjaerup R.B."/>
            <person name="Dalgaard T.S."/>
            <person name="Juul-Madsen H.R."/>
        </authorList>
    </citation>
    <scope>NUCLEOTIDE SEQUENCE [LARGE SCALE GENOMIC DNA]</scope>
    <source>
        <strain evidence="4 5">1199456.5</strain>
    </source>
</reference>
<comment type="caution">
    <text evidence="4">The sequence shown here is derived from an EMBL/GenBank/DDBJ whole genome shotgun (WGS) entry which is preliminary data.</text>
</comment>
<evidence type="ECO:0000313" key="5">
    <source>
        <dbReference type="Proteomes" id="UP000093962"/>
    </source>
</evidence>
<keyword evidence="3" id="KW-0812">Transmembrane</keyword>
<keyword evidence="3" id="KW-0472">Membrane</keyword>
<feature type="region of interest" description="Disordered" evidence="2">
    <location>
        <begin position="368"/>
        <end position="401"/>
    </location>
</feature>